<accession>A5B9E1</accession>
<evidence type="ECO:0000259" key="2">
    <source>
        <dbReference type="Pfam" id="PF05282"/>
    </source>
</evidence>
<keyword evidence="1" id="KW-1133">Transmembrane helix</keyword>
<dbReference type="PANTHER" id="PTHR12689">
    <property type="entry name" value="A1 CISTRON SPLICING FACTOR AAR2-RELATED"/>
    <property type="match status" value="1"/>
</dbReference>
<name>A5B9E1_VITVI</name>
<keyword evidence="1" id="KW-0812">Transmembrane</keyword>
<dbReference type="EMBL" id="AM451170">
    <property type="protein sequence ID" value="CAN74315.1"/>
    <property type="molecule type" value="Genomic_DNA"/>
</dbReference>
<gene>
    <name evidence="3" type="ORF">VITISV_037337</name>
</gene>
<proteinExistence type="predicted"/>
<sequence>MESDWKLNMMKKLHSFFLKEHITEDNQIWRCVPALMYLLSLLFIRVIYYQLKFGFQKDQTGSSNVEKESSLLLDESWLSADSFLHHLCKDFFSLVQEASVVDGDLLSWMCFEIETWINGPLTIGVEKAFSFGLSLVTRKLRDLLENTLGWDFQQTSTVDGLYCEEDEVSITFHHSGSMPTLYLSLLNALSIQFAPVVEMLEDPSEQ</sequence>
<dbReference type="ExpressionAtlas" id="A5B9E1">
    <property type="expression patterns" value="baseline and differential"/>
</dbReference>
<dbReference type="Pfam" id="PF05282">
    <property type="entry name" value="AAR2"/>
    <property type="match status" value="1"/>
</dbReference>
<keyword evidence="1" id="KW-0472">Membrane</keyword>
<feature type="transmembrane region" description="Helical" evidence="1">
    <location>
        <begin position="27"/>
        <end position="48"/>
    </location>
</feature>
<evidence type="ECO:0000313" key="3">
    <source>
        <dbReference type="EMBL" id="CAN74315.1"/>
    </source>
</evidence>
<reference evidence="3" key="1">
    <citation type="journal article" date="2007" name="PLoS ONE">
        <title>The first genome sequence of an elite grapevine cultivar (Pinot noir Vitis vinifera L.): coping with a highly heterozygous genome.</title>
        <authorList>
            <person name="Velasco R."/>
            <person name="Zharkikh A."/>
            <person name="Troggio M."/>
            <person name="Cartwright D.A."/>
            <person name="Cestaro A."/>
            <person name="Pruss D."/>
            <person name="Pindo M."/>
            <person name="FitzGerald L.M."/>
            <person name="Vezzulli S."/>
            <person name="Reid J."/>
            <person name="Malacarne G."/>
            <person name="Iliev D."/>
            <person name="Coppola G."/>
            <person name="Wardell B."/>
            <person name="Micheletti D."/>
            <person name="Macalma T."/>
            <person name="Facci M."/>
            <person name="Mitchell J.T."/>
            <person name="Perazzolli M."/>
            <person name="Eldredge G."/>
            <person name="Gatto P."/>
            <person name="Oyzerski R."/>
            <person name="Moretto M."/>
            <person name="Gutin N."/>
            <person name="Stefanini M."/>
            <person name="Chen Y."/>
            <person name="Segala C."/>
            <person name="Davenport C."/>
            <person name="Dematte L."/>
            <person name="Mraz A."/>
            <person name="Battilana J."/>
            <person name="Stormo K."/>
            <person name="Costa F."/>
            <person name="Tao Q."/>
            <person name="Si-Ammour A."/>
            <person name="Harkins T."/>
            <person name="Lackey A."/>
            <person name="Perbost C."/>
            <person name="Taillon B."/>
            <person name="Stella A."/>
            <person name="Solovyev V."/>
            <person name="Fawcett J.A."/>
            <person name="Sterck L."/>
            <person name="Vandepoele K."/>
            <person name="Grando S.M."/>
            <person name="Toppo S."/>
            <person name="Moser C."/>
            <person name="Lanchbury J."/>
            <person name="Bogden R."/>
            <person name="Skolnick M."/>
            <person name="Sgaramella V."/>
            <person name="Bhatnagar S.K."/>
            <person name="Fontana P."/>
            <person name="Gutin A."/>
            <person name="Van de Peer Y."/>
            <person name="Salamini F."/>
            <person name="Viola R."/>
        </authorList>
    </citation>
    <scope>NUCLEOTIDE SEQUENCE</scope>
</reference>
<dbReference type="InterPro" id="IPR007946">
    <property type="entry name" value="AAR2"/>
</dbReference>
<feature type="domain" description="AAR2 C-terminal" evidence="2">
    <location>
        <begin position="41"/>
        <end position="153"/>
    </location>
</feature>
<dbReference type="InterPro" id="IPR033648">
    <property type="entry name" value="AAR2_C"/>
</dbReference>
<dbReference type="PANTHER" id="PTHR12689:SF4">
    <property type="entry name" value="PROTEIN AAR2 HOMOLOG"/>
    <property type="match status" value="1"/>
</dbReference>
<dbReference type="AlphaFoldDB" id="A5B9E1"/>
<organism evidence="3">
    <name type="scientific">Vitis vinifera</name>
    <name type="common">Grape</name>
    <dbReference type="NCBI Taxonomy" id="29760"/>
    <lineage>
        <taxon>Eukaryota</taxon>
        <taxon>Viridiplantae</taxon>
        <taxon>Streptophyta</taxon>
        <taxon>Embryophyta</taxon>
        <taxon>Tracheophyta</taxon>
        <taxon>Spermatophyta</taxon>
        <taxon>Magnoliopsida</taxon>
        <taxon>eudicotyledons</taxon>
        <taxon>Gunneridae</taxon>
        <taxon>Pentapetalae</taxon>
        <taxon>rosids</taxon>
        <taxon>Vitales</taxon>
        <taxon>Vitaceae</taxon>
        <taxon>Viteae</taxon>
        <taxon>Vitis</taxon>
    </lineage>
</organism>
<evidence type="ECO:0000256" key="1">
    <source>
        <dbReference type="SAM" id="Phobius"/>
    </source>
</evidence>
<protein>
    <recommendedName>
        <fullName evidence="2">AAR2 C-terminal domain-containing protein</fullName>
    </recommendedName>
</protein>